<dbReference type="PANTHER" id="PTHR43885:SF1">
    <property type="entry name" value="SUPERFAMILY HYDROLASE, PUTATIVE (AFU_ORTHOLOGUE AFUA_4G13290)-RELATED"/>
    <property type="match status" value="1"/>
</dbReference>
<dbReference type="PANTHER" id="PTHR43885">
    <property type="entry name" value="HALOACID DEHALOGENASE-LIKE HYDROLASE"/>
    <property type="match status" value="1"/>
</dbReference>
<dbReference type="InterPro" id="IPR006439">
    <property type="entry name" value="HAD-SF_hydro_IA"/>
</dbReference>
<dbReference type="SUPFAM" id="SSF56784">
    <property type="entry name" value="HAD-like"/>
    <property type="match status" value="1"/>
</dbReference>
<evidence type="ECO:0000313" key="1">
    <source>
        <dbReference type="EMBL" id="VVV79969.1"/>
    </source>
</evidence>
<dbReference type="Gene3D" id="3.40.50.1000">
    <property type="entry name" value="HAD superfamily/HAD-like"/>
    <property type="match status" value="1"/>
</dbReference>
<accession>A0A5K0YRK1</accession>
<dbReference type="GO" id="GO:0009507">
    <property type="term" value="C:chloroplast"/>
    <property type="evidence" value="ECO:0007669"/>
    <property type="project" value="TreeGrafter"/>
</dbReference>
<dbReference type="InterPro" id="IPR036412">
    <property type="entry name" value="HAD-like_sf"/>
</dbReference>
<evidence type="ECO:0008006" key="2">
    <source>
        <dbReference type="Google" id="ProtNLM"/>
    </source>
</evidence>
<reference evidence="1" key="1">
    <citation type="submission" date="2019-09" db="EMBL/GenBank/DDBJ databases">
        <authorList>
            <person name="Zhang L."/>
        </authorList>
    </citation>
    <scope>NUCLEOTIDE SEQUENCE</scope>
</reference>
<organism evidence="1">
    <name type="scientific">Nymphaea colorata</name>
    <name type="common">pocket water lily</name>
    <dbReference type="NCBI Taxonomy" id="210225"/>
    <lineage>
        <taxon>Eukaryota</taxon>
        <taxon>Viridiplantae</taxon>
        <taxon>Streptophyta</taxon>
        <taxon>Embryophyta</taxon>
        <taxon>Tracheophyta</taxon>
        <taxon>Spermatophyta</taxon>
        <taxon>Magnoliopsida</taxon>
        <taxon>Nymphaeales</taxon>
        <taxon>Nymphaeaceae</taxon>
        <taxon>Nymphaea</taxon>
    </lineage>
</organism>
<protein>
    <recommendedName>
        <fullName evidence="2">HAD family hydrolase</fullName>
    </recommendedName>
</protein>
<dbReference type="EMBL" id="LR721777">
    <property type="protein sequence ID" value="VVV79969.1"/>
    <property type="molecule type" value="Genomic_DNA"/>
</dbReference>
<sequence>MSFDPALSREFHPYKPDPAPLLSICSVWGVRPDEVIMVGDSLRDDVSGYAII</sequence>
<dbReference type="InterPro" id="IPR023214">
    <property type="entry name" value="HAD_sf"/>
</dbReference>
<gene>
    <name evidence="1" type="ORF">NYM_LOCUS8671</name>
</gene>
<dbReference type="NCBIfam" id="TIGR01549">
    <property type="entry name" value="HAD-SF-IA-v1"/>
    <property type="match status" value="1"/>
</dbReference>
<name>A0A5K0YRK1_9MAGN</name>
<proteinExistence type="predicted"/>
<dbReference type="Pfam" id="PF00702">
    <property type="entry name" value="Hydrolase"/>
    <property type="match status" value="1"/>
</dbReference>
<dbReference type="AlphaFoldDB" id="A0A5K0YRK1"/>